<dbReference type="SMART" id="SM00347">
    <property type="entry name" value="HTH_MARR"/>
    <property type="match status" value="1"/>
</dbReference>
<evidence type="ECO:0000313" key="2">
    <source>
        <dbReference type="EMBL" id="MBM9467419.1"/>
    </source>
</evidence>
<keyword evidence="3" id="KW-1185">Reference proteome</keyword>
<proteinExistence type="predicted"/>
<dbReference type="InterPro" id="IPR039422">
    <property type="entry name" value="MarR/SlyA-like"/>
</dbReference>
<dbReference type="GO" id="GO:0006950">
    <property type="term" value="P:response to stress"/>
    <property type="evidence" value="ECO:0007669"/>
    <property type="project" value="TreeGrafter"/>
</dbReference>
<dbReference type="SUPFAM" id="SSF46785">
    <property type="entry name" value="Winged helix' DNA-binding domain"/>
    <property type="match status" value="1"/>
</dbReference>
<accession>A0A938YCQ5</accession>
<dbReference type="InterPro" id="IPR036390">
    <property type="entry name" value="WH_DNA-bd_sf"/>
</dbReference>
<dbReference type="PROSITE" id="PS50995">
    <property type="entry name" value="HTH_MARR_2"/>
    <property type="match status" value="1"/>
</dbReference>
<dbReference type="Proteomes" id="UP000663792">
    <property type="component" value="Unassembled WGS sequence"/>
</dbReference>
<dbReference type="EMBL" id="JAERWK010000010">
    <property type="protein sequence ID" value="MBM9467419.1"/>
    <property type="molecule type" value="Genomic_DNA"/>
</dbReference>
<dbReference type="Pfam" id="PF12802">
    <property type="entry name" value="MarR_2"/>
    <property type="match status" value="1"/>
</dbReference>
<name>A0A938YCQ5_9ACTN</name>
<reference evidence="2" key="1">
    <citation type="submission" date="2021-01" db="EMBL/GenBank/DDBJ databases">
        <title>YIM 132084 draft genome.</title>
        <authorList>
            <person name="An D."/>
        </authorList>
    </citation>
    <scope>NUCLEOTIDE SEQUENCE</scope>
    <source>
        <strain evidence="2">YIM 132084</strain>
    </source>
</reference>
<sequence length="132" mass="14788">MTGELNERIERNLQRTAGMPHTYFTILVMLSEAPHRSMRMNQLATAAQSSQSRLSHAVARLEERGWVQRSPSPGDRRGQLATLTDAGYDQLVHAAPDHARTVRAIMFESLSPQEQKEFGRLCGRIIDAMAEA</sequence>
<evidence type="ECO:0000259" key="1">
    <source>
        <dbReference type="PROSITE" id="PS50995"/>
    </source>
</evidence>
<organism evidence="2 3">
    <name type="scientific">Nakamurella leprariae</name>
    <dbReference type="NCBI Taxonomy" id="2803911"/>
    <lineage>
        <taxon>Bacteria</taxon>
        <taxon>Bacillati</taxon>
        <taxon>Actinomycetota</taxon>
        <taxon>Actinomycetes</taxon>
        <taxon>Nakamurellales</taxon>
        <taxon>Nakamurellaceae</taxon>
        <taxon>Nakamurella</taxon>
    </lineage>
</organism>
<dbReference type="PANTHER" id="PTHR33164:SF99">
    <property type="entry name" value="MARR FAMILY REGULATORY PROTEIN"/>
    <property type="match status" value="1"/>
</dbReference>
<dbReference type="PANTHER" id="PTHR33164">
    <property type="entry name" value="TRANSCRIPTIONAL REGULATOR, MARR FAMILY"/>
    <property type="match status" value="1"/>
</dbReference>
<dbReference type="PRINTS" id="PR00598">
    <property type="entry name" value="HTHMARR"/>
</dbReference>
<dbReference type="Gene3D" id="1.10.10.10">
    <property type="entry name" value="Winged helix-like DNA-binding domain superfamily/Winged helix DNA-binding domain"/>
    <property type="match status" value="1"/>
</dbReference>
<comment type="caution">
    <text evidence="2">The sequence shown here is derived from an EMBL/GenBank/DDBJ whole genome shotgun (WGS) entry which is preliminary data.</text>
</comment>
<dbReference type="InterPro" id="IPR036388">
    <property type="entry name" value="WH-like_DNA-bd_sf"/>
</dbReference>
<feature type="domain" description="HTH marR-type" evidence="1">
    <location>
        <begin position="1"/>
        <end position="127"/>
    </location>
</feature>
<protein>
    <submittedName>
        <fullName evidence="2">MarR family transcriptional regulator</fullName>
    </submittedName>
</protein>
<dbReference type="InterPro" id="IPR000835">
    <property type="entry name" value="HTH_MarR-typ"/>
</dbReference>
<gene>
    <name evidence="2" type="ORF">JL106_09020</name>
</gene>
<dbReference type="AlphaFoldDB" id="A0A938YCQ5"/>
<dbReference type="GO" id="GO:0003700">
    <property type="term" value="F:DNA-binding transcription factor activity"/>
    <property type="evidence" value="ECO:0007669"/>
    <property type="project" value="InterPro"/>
</dbReference>
<evidence type="ECO:0000313" key="3">
    <source>
        <dbReference type="Proteomes" id="UP000663792"/>
    </source>
</evidence>